<evidence type="ECO:0000256" key="9">
    <source>
        <dbReference type="ARBA" id="ARBA00023125"/>
    </source>
</evidence>
<dbReference type="CDD" id="cd18804">
    <property type="entry name" value="SF2_C_priA"/>
    <property type="match status" value="1"/>
</dbReference>
<comment type="catalytic activity">
    <reaction evidence="11 12">
        <text>ATP + H2O = ADP + phosphate + H(+)</text>
        <dbReference type="Rhea" id="RHEA:13065"/>
        <dbReference type="ChEBI" id="CHEBI:15377"/>
        <dbReference type="ChEBI" id="CHEBI:15378"/>
        <dbReference type="ChEBI" id="CHEBI:30616"/>
        <dbReference type="ChEBI" id="CHEBI:43474"/>
        <dbReference type="ChEBI" id="CHEBI:456216"/>
        <dbReference type="EC" id="5.6.2.4"/>
    </reaction>
</comment>
<evidence type="ECO:0000313" key="15">
    <source>
        <dbReference type="EMBL" id="APW62155.1"/>
    </source>
</evidence>
<dbReference type="KEGG" id="pbor:BSF38_03687"/>
<dbReference type="GO" id="GO:0003677">
    <property type="term" value="F:DNA binding"/>
    <property type="evidence" value="ECO:0007669"/>
    <property type="project" value="UniProtKB-UniRule"/>
</dbReference>
<feature type="binding site" evidence="12">
    <location>
        <position position="501"/>
    </location>
    <ligand>
        <name>Zn(2+)</name>
        <dbReference type="ChEBI" id="CHEBI:29105"/>
        <label>2</label>
    </ligand>
</feature>
<dbReference type="PANTHER" id="PTHR30580">
    <property type="entry name" value="PRIMOSOMAL PROTEIN N"/>
    <property type="match status" value="1"/>
</dbReference>
<comment type="function">
    <text evidence="12">Initiates the restart of stalled replication forks, which reloads the replicative helicase on sites other than the origin of replication. Recognizes and binds to abandoned replication forks and remodels them to uncover a helicase loading site. Promotes assembly of the primosome at these replication forks.</text>
</comment>
<dbReference type="InterPro" id="IPR005259">
    <property type="entry name" value="PriA"/>
</dbReference>
<comment type="cofactor">
    <cofactor evidence="12">
        <name>Zn(2+)</name>
        <dbReference type="ChEBI" id="CHEBI:29105"/>
    </cofactor>
    <text evidence="12">Binds 2 zinc ions per subunit.</text>
</comment>
<dbReference type="GO" id="GO:1990077">
    <property type="term" value="C:primosome complex"/>
    <property type="evidence" value="ECO:0007669"/>
    <property type="project" value="UniProtKB-UniRule"/>
</dbReference>
<organism evidence="15 16">
    <name type="scientific">Paludisphaera borealis</name>
    <dbReference type="NCBI Taxonomy" id="1387353"/>
    <lineage>
        <taxon>Bacteria</taxon>
        <taxon>Pseudomonadati</taxon>
        <taxon>Planctomycetota</taxon>
        <taxon>Planctomycetia</taxon>
        <taxon>Isosphaerales</taxon>
        <taxon>Isosphaeraceae</taxon>
        <taxon>Paludisphaera</taxon>
    </lineage>
</organism>
<dbReference type="Pfam" id="PF17764">
    <property type="entry name" value="PriA_3primeBD"/>
    <property type="match status" value="1"/>
</dbReference>
<dbReference type="EC" id="5.6.2.4" evidence="12"/>
<keyword evidence="7 12" id="KW-0862">Zinc</keyword>
<feature type="region of interest" description="Disordered" evidence="13">
    <location>
        <begin position="1"/>
        <end position="25"/>
    </location>
</feature>
<dbReference type="GO" id="GO:0043138">
    <property type="term" value="F:3'-5' DNA helicase activity"/>
    <property type="evidence" value="ECO:0007669"/>
    <property type="project" value="UniProtKB-EC"/>
</dbReference>
<dbReference type="AlphaFoldDB" id="A0A1U7CT84"/>
<keyword evidence="10 12" id="KW-0413">Isomerase</keyword>
<dbReference type="Gene3D" id="3.40.1440.60">
    <property type="entry name" value="PriA, 3(prime) DNA-binding domain"/>
    <property type="match status" value="1"/>
</dbReference>
<dbReference type="Proteomes" id="UP000186309">
    <property type="component" value="Chromosome"/>
</dbReference>
<keyword evidence="8 12" id="KW-0067">ATP-binding</keyword>
<evidence type="ECO:0000259" key="14">
    <source>
        <dbReference type="PROSITE" id="PS51192"/>
    </source>
</evidence>
<dbReference type="OrthoDB" id="9759544at2"/>
<dbReference type="RefSeq" id="WP_083713068.1">
    <property type="nucleotide sequence ID" value="NZ_CP019082.1"/>
</dbReference>
<evidence type="ECO:0000256" key="3">
    <source>
        <dbReference type="ARBA" id="ARBA00022723"/>
    </source>
</evidence>
<dbReference type="HAMAP" id="MF_00983">
    <property type="entry name" value="PriA"/>
    <property type="match status" value="1"/>
</dbReference>
<feature type="binding site" evidence="12">
    <location>
        <position position="532"/>
    </location>
    <ligand>
        <name>Zn(2+)</name>
        <dbReference type="ChEBI" id="CHEBI:29105"/>
        <label>1</label>
    </ligand>
</feature>
<dbReference type="InterPro" id="IPR001650">
    <property type="entry name" value="Helicase_C-like"/>
</dbReference>
<dbReference type="InterPro" id="IPR040498">
    <property type="entry name" value="PriA_CRR"/>
</dbReference>
<keyword evidence="4 12" id="KW-0547">Nucleotide-binding</keyword>
<evidence type="ECO:0000256" key="2">
    <source>
        <dbReference type="ARBA" id="ARBA00022705"/>
    </source>
</evidence>
<comment type="catalytic activity">
    <reaction evidence="12">
        <text>Couples ATP hydrolysis with the unwinding of duplex DNA by translocating in the 3'-5' direction.</text>
        <dbReference type="EC" id="5.6.2.4"/>
    </reaction>
</comment>
<keyword evidence="6 12" id="KW-0347">Helicase</keyword>
<dbReference type="Pfam" id="PF00271">
    <property type="entry name" value="Helicase_C"/>
    <property type="match status" value="1"/>
</dbReference>
<evidence type="ECO:0000256" key="4">
    <source>
        <dbReference type="ARBA" id="ARBA00022741"/>
    </source>
</evidence>
<comment type="subunit">
    <text evidence="12">Component of the replication restart primosome.</text>
</comment>
<keyword evidence="16" id="KW-1185">Reference proteome</keyword>
<feature type="binding site" evidence="12">
    <location>
        <position position="492"/>
    </location>
    <ligand>
        <name>Zn(2+)</name>
        <dbReference type="ChEBI" id="CHEBI:29105"/>
        <label>1</label>
    </ligand>
</feature>
<dbReference type="FunFam" id="3.40.50.300:FF:000489">
    <property type="entry name" value="Primosome assembly protein PriA"/>
    <property type="match status" value="1"/>
</dbReference>
<evidence type="ECO:0000256" key="1">
    <source>
        <dbReference type="ARBA" id="ARBA00022515"/>
    </source>
</evidence>
<feature type="binding site" evidence="12">
    <location>
        <position position="519"/>
    </location>
    <ligand>
        <name>Zn(2+)</name>
        <dbReference type="ChEBI" id="CHEBI:29105"/>
        <label>2</label>
    </ligand>
</feature>
<dbReference type="InterPro" id="IPR027417">
    <property type="entry name" value="P-loop_NTPase"/>
</dbReference>
<feature type="binding site" evidence="12">
    <location>
        <position position="522"/>
    </location>
    <ligand>
        <name>Zn(2+)</name>
        <dbReference type="ChEBI" id="CHEBI:29105"/>
        <label>2</label>
    </ligand>
</feature>
<dbReference type="PROSITE" id="PS51192">
    <property type="entry name" value="HELICASE_ATP_BIND_1"/>
    <property type="match status" value="1"/>
</dbReference>
<evidence type="ECO:0000256" key="5">
    <source>
        <dbReference type="ARBA" id="ARBA00022801"/>
    </source>
</evidence>
<sequence length="783" mass="86692">MSVVNRDQDQESDQPRPQPRLGRQASWFEGEDEAQAERGGLFVGVVVDRALDAVLTYRAPQRLVASIQLGQRVRVPLGRNGVVTGYCVSVDLLPPEDLPPSKIKDVVEILDAVPLIDARMLELTRWMAGYYMCSWGQALDAVVPAGVRNQAGTRVGTFLVVRPEARQAFDDETLQKTLTAKQTAAIEALCRSDELLTVSDVCRRAKCGAGVIKTLRDDGLIHTVKRRLSLAASRNDEPAAGEPTAAPKPPPAMTPEQAAAMAALTPALDGDAFAPFVIFGVTGSGKTEVYLTAIERTVARGREAIVLVPEISLTPQTIRRFRRRFRRVAVLHSHLSDVERHRHWQSIAQGEIDVVVGARSAIFAPTRRLGLIVVDEEHESTFKQETVPRYHARDVAVKRAQLENTPVLLGSATPSLETWRNAELGRYARISMPSRVEGRPMPAVEIIDLRNEKHLTGGLSETLRLAMHQALDDDGQVILLLNRRGYNTFVICPKCGQVVKCRHCDVAATYHKNRHMLICHTCDAERACPPACPSCQAPVLHYGGIGTERLEREIRMEFPFHESRRMDSDTMRRHGSHEVTLAAFKSGDVKILLGTQMIAKGLDFPNVTLVGVVDADVALHLPDFRAAERTFQLVAQVAGRTGRGNRPGRVLVQSFCPEHPAIANAARHDYEGFVRYELPTREAPLASPYGRIVRLVARGKDEARVEKYLNELAKTLRAKAPPGVRFWGPSPTPILKIREEFRFHLQIRCASAAPLRTMLRDLPLHPPPNKVDLAVDVDPISML</sequence>
<feature type="domain" description="Helicase ATP-binding" evidence="14">
    <location>
        <begin position="267"/>
        <end position="432"/>
    </location>
</feature>
<dbReference type="InterPro" id="IPR011545">
    <property type="entry name" value="DEAD/DEAH_box_helicase_dom"/>
</dbReference>
<dbReference type="STRING" id="1387353.BSF38_03687"/>
<feature type="binding site" evidence="12">
    <location>
        <position position="535"/>
    </location>
    <ligand>
        <name>Zn(2+)</name>
        <dbReference type="ChEBI" id="CHEBI:29105"/>
        <label>1</label>
    </ligand>
</feature>
<keyword evidence="5 12" id="KW-0378">Hydrolase</keyword>
<keyword evidence="3 12" id="KW-0479">Metal-binding</keyword>
<evidence type="ECO:0000256" key="12">
    <source>
        <dbReference type="HAMAP-Rule" id="MF_00983"/>
    </source>
</evidence>
<feature type="binding site" evidence="12">
    <location>
        <position position="495"/>
    </location>
    <ligand>
        <name>Zn(2+)</name>
        <dbReference type="ChEBI" id="CHEBI:29105"/>
        <label>1</label>
    </ligand>
</feature>
<evidence type="ECO:0000256" key="6">
    <source>
        <dbReference type="ARBA" id="ARBA00022806"/>
    </source>
</evidence>
<dbReference type="Pfam" id="PF00270">
    <property type="entry name" value="DEAD"/>
    <property type="match status" value="1"/>
</dbReference>
<evidence type="ECO:0000256" key="10">
    <source>
        <dbReference type="ARBA" id="ARBA00023235"/>
    </source>
</evidence>
<keyword evidence="9 12" id="KW-0238">DNA-binding</keyword>
<evidence type="ECO:0000313" key="16">
    <source>
        <dbReference type="Proteomes" id="UP000186309"/>
    </source>
</evidence>
<reference evidence="16" key="1">
    <citation type="submission" date="2016-12" db="EMBL/GenBank/DDBJ databases">
        <title>Comparative genomics of four Isosphaeraceae planctomycetes: a common pool of plasmids and glycoside hydrolase genes.</title>
        <authorList>
            <person name="Ivanova A."/>
        </authorList>
    </citation>
    <scope>NUCLEOTIDE SEQUENCE [LARGE SCALE GENOMIC DNA]</scope>
    <source>
        <strain evidence="16">PX4</strain>
    </source>
</reference>
<dbReference type="SUPFAM" id="SSF52540">
    <property type="entry name" value="P-loop containing nucleoside triphosphate hydrolases"/>
    <property type="match status" value="2"/>
</dbReference>
<feature type="region of interest" description="Disordered" evidence="13">
    <location>
        <begin position="232"/>
        <end position="256"/>
    </location>
</feature>
<keyword evidence="2 12" id="KW-0235">DNA replication</keyword>
<proteinExistence type="inferred from homology"/>
<dbReference type="Gene3D" id="3.40.50.300">
    <property type="entry name" value="P-loop containing nucleotide triphosphate hydrolases"/>
    <property type="match status" value="2"/>
</dbReference>
<dbReference type="GO" id="GO:0016887">
    <property type="term" value="F:ATP hydrolysis activity"/>
    <property type="evidence" value="ECO:0007669"/>
    <property type="project" value="RHEA"/>
</dbReference>
<dbReference type="Pfam" id="PF18319">
    <property type="entry name" value="Zn_ribbon_PriA"/>
    <property type="match status" value="1"/>
</dbReference>
<protein>
    <recommendedName>
        <fullName evidence="12">Replication restart protein PriA</fullName>
    </recommendedName>
    <alternativeName>
        <fullName evidence="12">ATP-dependent DNA helicase PriA</fullName>
        <ecNumber evidence="12">5.6.2.4</ecNumber>
    </alternativeName>
    <alternativeName>
        <fullName evidence="12">DNA 3'-5' helicase PriA</fullName>
    </alternativeName>
</protein>
<dbReference type="InterPro" id="IPR041222">
    <property type="entry name" value="PriA_3primeBD"/>
</dbReference>
<name>A0A1U7CT84_9BACT</name>
<dbReference type="GO" id="GO:0006310">
    <property type="term" value="P:DNA recombination"/>
    <property type="evidence" value="ECO:0007669"/>
    <property type="project" value="InterPro"/>
</dbReference>
<accession>A0A1U7CT84</accession>
<dbReference type="GO" id="GO:0006270">
    <property type="term" value="P:DNA replication initiation"/>
    <property type="evidence" value="ECO:0007669"/>
    <property type="project" value="TreeGrafter"/>
</dbReference>
<dbReference type="EMBL" id="CP019082">
    <property type="protein sequence ID" value="APW62155.1"/>
    <property type="molecule type" value="Genomic_DNA"/>
</dbReference>
<dbReference type="GO" id="GO:0006269">
    <property type="term" value="P:DNA replication, synthesis of primer"/>
    <property type="evidence" value="ECO:0007669"/>
    <property type="project" value="UniProtKB-KW"/>
</dbReference>
<dbReference type="Pfam" id="PF18074">
    <property type="entry name" value="PriA_C"/>
    <property type="match status" value="1"/>
</dbReference>
<dbReference type="GO" id="GO:0006302">
    <property type="term" value="P:double-strand break repair"/>
    <property type="evidence" value="ECO:0007669"/>
    <property type="project" value="InterPro"/>
</dbReference>
<feature type="binding site" evidence="12">
    <location>
        <position position="504"/>
    </location>
    <ligand>
        <name>Zn(2+)</name>
        <dbReference type="ChEBI" id="CHEBI:29105"/>
        <label>2</label>
    </ligand>
</feature>
<dbReference type="InterPro" id="IPR041236">
    <property type="entry name" value="PriA_C"/>
</dbReference>
<dbReference type="InterPro" id="IPR042115">
    <property type="entry name" value="PriA_3primeBD_sf"/>
</dbReference>
<dbReference type="GO" id="GO:0008270">
    <property type="term" value="F:zinc ion binding"/>
    <property type="evidence" value="ECO:0007669"/>
    <property type="project" value="UniProtKB-UniRule"/>
</dbReference>
<evidence type="ECO:0000256" key="11">
    <source>
        <dbReference type="ARBA" id="ARBA00048988"/>
    </source>
</evidence>
<evidence type="ECO:0000256" key="7">
    <source>
        <dbReference type="ARBA" id="ARBA00022833"/>
    </source>
</evidence>
<evidence type="ECO:0000256" key="13">
    <source>
        <dbReference type="SAM" id="MobiDB-lite"/>
    </source>
</evidence>
<dbReference type="GO" id="GO:0005524">
    <property type="term" value="F:ATP binding"/>
    <property type="evidence" value="ECO:0007669"/>
    <property type="project" value="UniProtKB-UniRule"/>
</dbReference>
<dbReference type="InterPro" id="IPR014001">
    <property type="entry name" value="Helicase_ATP-bd"/>
</dbReference>
<keyword evidence="1 12" id="KW-0639">Primosome</keyword>
<dbReference type="SMART" id="SM00490">
    <property type="entry name" value="HELICc"/>
    <property type="match status" value="1"/>
</dbReference>
<dbReference type="NCBIfam" id="TIGR00595">
    <property type="entry name" value="priA"/>
    <property type="match status" value="1"/>
</dbReference>
<dbReference type="CDD" id="cd17929">
    <property type="entry name" value="DEXHc_priA"/>
    <property type="match status" value="1"/>
</dbReference>
<gene>
    <name evidence="12 15" type="primary">priA</name>
    <name evidence="15" type="ORF">BSF38_03687</name>
</gene>
<evidence type="ECO:0000256" key="8">
    <source>
        <dbReference type="ARBA" id="ARBA00022840"/>
    </source>
</evidence>
<dbReference type="SMART" id="SM00487">
    <property type="entry name" value="DEXDc"/>
    <property type="match status" value="1"/>
</dbReference>
<dbReference type="PANTHER" id="PTHR30580:SF0">
    <property type="entry name" value="PRIMOSOMAL PROTEIN N"/>
    <property type="match status" value="1"/>
</dbReference>
<comment type="similarity">
    <text evidence="12">Belongs to the helicase family. PriA subfamily.</text>
</comment>